<protein>
    <submittedName>
        <fullName evidence="2">Uncharacterized protein</fullName>
    </submittedName>
</protein>
<accession>A0AAW2DR52</accession>
<evidence type="ECO:0000256" key="1">
    <source>
        <dbReference type="SAM" id="Coils"/>
    </source>
</evidence>
<dbReference type="AlphaFoldDB" id="A0AAW2DR52"/>
<gene>
    <name evidence="2" type="ORF">SO802_007161</name>
</gene>
<comment type="caution">
    <text evidence="2">The sequence shown here is derived from an EMBL/GenBank/DDBJ whole genome shotgun (WGS) entry which is preliminary data.</text>
</comment>
<feature type="coiled-coil region" evidence="1">
    <location>
        <begin position="57"/>
        <end position="112"/>
    </location>
</feature>
<keyword evidence="3" id="KW-1185">Reference proteome</keyword>
<reference evidence="2 3" key="1">
    <citation type="submission" date="2024-01" db="EMBL/GenBank/DDBJ databases">
        <title>A telomere-to-telomere, gap-free genome of sweet tea (Lithocarpus litseifolius).</title>
        <authorList>
            <person name="Zhou J."/>
        </authorList>
    </citation>
    <scope>NUCLEOTIDE SEQUENCE [LARGE SCALE GENOMIC DNA]</scope>
    <source>
        <strain evidence="2">Zhou-2022a</strain>
        <tissue evidence="2">Leaf</tissue>
    </source>
</reference>
<sequence>MMSSFTNAQARLSSSSGSSALPYMNEFIKLPKLPLSAAPYSIAPSALADGCVTEKVITRLRKRNETLTNEQDQYKEALYTLNKEVTKLNEKLKEESHQWEKEQEAKATLEKELTTLLGQVETAMADVITELKASQPFIDACAFYYGDKFEDCLKQVKSIYPHLDLSKVTMDDPLPSTPIGDTIFEDIEDST</sequence>
<evidence type="ECO:0000313" key="3">
    <source>
        <dbReference type="Proteomes" id="UP001459277"/>
    </source>
</evidence>
<proteinExistence type="predicted"/>
<evidence type="ECO:0000313" key="2">
    <source>
        <dbReference type="EMBL" id="KAL0012053.1"/>
    </source>
</evidence>
<keyword evidence="1" id="KW-0175">Coiled coil</keyword>
<organism evidence="2 3">
    <name type="scientific">Lithocarpus litseifolius</name>
    <dbReference type="NCBI Taxonomy" id="425828"/>
    <lineage>
        <taxon>Eukaryota</taxon>
        <taxon>Viridiplantae</taxon>
        <taxon>Streptophyta</taxon>
        <taxon>Embryophyta</taxon>
        <taxon>Tracheophyta</taxon>
        <taxon>Spermatophyta</taxon>
        <taxon>Magnoliopsida</taxon>
        <taxon>eudicotyledons</taxon>
        <taxon>Gunneridae</taxon>
        <taxon>Pentapetalae</taxon>
        <taxon>rosids</taxon>
        <taxon>fabids</taxon>
        <taxon>Fagales</taxon>
        <taxon>Fagaceae</taxon>
        <taxon>Lithocarpus</taxon>
    </lineage>
</organism>
<name>A0AAW2DR52_9ROSI</name>
<dbReference type="Proteomes" id="UP001459277">
    <property type="component" value="Unassembled WGS sequence"/>
</dbReference>
<dbReference type="EMBL" id="JAZDWU010000002">
    <property type="protein sequence ID" value="KAL0012053.1"/>
    <property type="molecule type" value="Genomic_DNA"/>
</dbReference>